<comment type="similarity">
    <text evidence="1">Belongs to the flavin monoamine oxidase family.</text>
</comment>
<dbReference type="GeneID" id="108824767"/>
<evidence type="ECO:0000256" key="1">
    <source>
        <dbReference type="ARBA" id="ARBA00005995"/>
    </source>
</evidence>
<protein>
    <submittedName>
        <fullName evidence="5 6">Uncharacterized protein LOC108824767</fullName>
    </submittedName>
</protein>
<reference evidence="4" key="1">
    <citation type="journal article" date="2019" name="Database">
        <title>The radish genome database (RadishGD): an integrated information resource for radish genomics.</title>
        <authorList>
            <person name="Yu H.J."/>
            <person name="Baek S."/>
            <person name="Lee Y.J."/>
            <person name="Cho A."/>
            <person name="Mun J.H."/>
        </authorList>
    </citation>
    <scope>NUCLEOTIDE SEQUENCE [LARGE SCALE GENOMIC DNA]</scope>
    <source>
        <strain evidence="4">cv. WK10039</strain>
    </source>
</reference>
<accession>A0A6J0L127</accession>
<keyword evidence="4" id="KW-1185">Reference proteome</keyword>
<dbReference type="InterPro" id="IPR002937">
    <property type="entry name" value="Amino_oxidase"/>
</dbReference>
<dbReference type="PANTHER" id="PTHR10742:SF228">
    <property type="entry name" value="POLYAMINE OXIDASE 4-RELATED"/>
    <property type="match status" value="1"/>
</dbReference>
<dbReference type="GO" id="GO:0046592">
    <property type="term" value="F:polyamine oxidase activity"/>
    <property type="evidence" value="ECO:0007669"/>
    <property type="project" value="TreeGrafter"/>
</dbReference>
<dbReference type="InterPro" id="IPR050281">
    <property type="entry name" value="Flavin_monoamine_oxidase"/>
</dbReference>
<dbReference type="GO" id="GO:0005777">
    <property type="term" value="C:peroxisome"/>
    <property type="evidence" value="ECO:0007669"/>
    <property type="project" value="TreeGrafter"/>
</dbReference>
<dbReference type="InterPro" id="IPR036188">
    <property type="entry name" value="FAD/NAD-bd_sf"/>
</dbReference>
<dbReference type="Proteomes" id="UP000504610">
    <property type="component" value="Chromosome 2"/>
</dbReference>
<proteinExistence type="inferred from homology"/>
<dbReference type="SUPFAM" id="SSF51905">
    <property type="entry name" value="FAD/NAD(P)-binding domain"/>
    <property type="match status" value="1"/>
</dbReference>
<evidence type="ECO:0000313" key="4">
    <source>
        <dbReference type="Proteomes" id="UP000504610"/>
    </source>
</evidence>
<dbReference type="RefSeq" id="XP_056859085.1">
    <property type="nucleotide sequence ID" value="XM_057003105.1"/>
</dbReference>
<dbReference type="OrthoDB" id="1750157at2759"/>
<evidence type="ECO:0000313" key="5">
    <source>
        <dbReference type="RefSeq" id="XP_018453662.1"/>
    </source>
</evidence>
<feature type="domain" description="Amine oxidase" evidence="3">
    <location>
        <begin position="75"/>
        <end position="119"/>
    </location>
</feature>
<dbReference type="Gene3D" id="3.50.50.60">
    <property type="entry name" value="FAD/NAD(P)-binding domain"/>
    <property type="match status" value="1"/>
</dbReference>
<dbReference type="Pfam" id="PF01593">
    <property type="entry name" value="Amino_oxidase"/>
    <property type="match status" value="1"/>
</dbReference>
<evidence type="ECO:0000259" key="3">
    <source>
        <dbReference type="Pfam" id="PF01593"/>
    </source>
</evidence>
<organism evidence="4 6">
    <name type="scientific">Raphanus sativus</name>
    <name type="common">Radish</name>
    <name type="synonym">Raphanus raphanistrum var. sativus</name>
    <dbReference type="NCBI Taxonomy" id="3726"/>
    <lineage>
        <taxon>Eukaryota</taxon>
        <taxon>Viridiplantae</taxon>
        <taxon>Streptophyta</taxon>
        <taxon>Embryophyta</taxon>
        <taxon>Tracheophyta</taxon>
        <taxon>Spermatophyta</taxon>
        <taxon>Magnoliopsida</taxon>
        <taxon>eudicotyledons</taxon>
        <taxon>Gunneridae</taxon>
        <taxon>Pentapetalae</taxon>
        <taxon>rosids</taxon>
        <taxon>malvids</taxon>
        <taxon>Brassicales</taxon>
        <taxon>Brassicaceae</taxon>
        <taxon>Brassiceae</taxon>
        <taxon>Raphanus</taxon>
    </lineage>
</organism>
<dbReference type="RefSeq" id="XP_018453662.1">
    <property type="nucleotide sequence ID" value="XM_018598160.2"/>
</dbReference>
<dbReference type="KEGG" id="rsz:108824767"/>
<dbReference type="GO" id="GO:0006598">
    <property type="term" value="P:polyamine catabolic process"/>
    <property type="evidence" value="ECO:0007669"/>
    <property type="project" value="TreeGrafter"/>
</dbReference>
<evidence type="ECO:0000313" key="6">
    <source>
        <dbReference type="RefSeq" id="XP_056859085.1"/>
    </source>
</evidence>
<feature type="transmembrane region" description="Helical" evidence="2">
    <location>
        <begin position="34"/>
        <end position="57"/>
    </location>
</feature>
<keyword evidence="2" id="KW-0472">Membrane</keyword>
<evidence type="ECO:0000313" key="7">
    <source>
        <dbReference type="RefSeq" id="XP_056859086.1"/>
    </source>
</evidence>
<keyword evidence="2" id="KW-1133">Transmembrane helix</keyword>
<reference evidence="5 6" key="2">
    <citation type="submission" date="2025-04" db="UniProtKB">
        <authorList>
            <consortium name="RefSeq"/>
        </authorList>
    </citation>
    <scope>IDENTIFICATION</scope>
    <source>
        <tissue evidence="5 6">Leaf</tissue>
    </source>
</reference>
<name>A0A6J0L127_RAPSA</name>
<keyword evidence="2" id="KW-0812">Transmembrane</keyword>
<evidence type="ECO:0000256" key="2">
    <source>
        <dbReference type="SAM" id="Phobius"/>
    </source>
</evidence>
<dbReference type="PANTHER" id="PTHR10742">
    <property type="entry name" value="FLAVIN MONOAMINE OXIDASE"/>
    <property type="match status" value="1"/>
</dbReference>
<dbReference type="RefSeq" id="XP_056859086.1">
    <property type="nucleotide sequence ID" value="XM_057003106.1"/>
</dbReference>
<gene>
    <name evidence="5 6 7" type="primary">LOC108824767</name>
</gene>
<dbReference type="AlphaFoldDB" id="A0A6J0L127"/>
<sequence length="174" mass="19735">MQRSRNCVVTKPYTLTVFRSLISKFLQWIRRFRLPIIFLMVIAIMHCYTTGKILALFQKQNNVVQPSGIVIGSDISGLTAARNLSEAFFSSTVLESRDRIGGCIHTDYSFGCPVDMGATYDYVVVALVRRNRLFGHHSPPVTALLSALPENHHRRGGDKTCYDSFPIKTSFYRR</sequence>